<evidence type="ECO:0000259" key="3">
    <source>
        <dbReference type="PROSITE" id="PS50206"/>
    </source>
</evidence>
<dbReference type="InterPro" id="IPR051126">
    <property type="entry name" value="Thiosulfate_sulfurtransferase"/>
</dbReference>
<name>A0A2N1PND0_9BACT</name>
<dbReference type="AlphaFoldDB" id="A0A2N1PND0"/>
<dbReference type="InterPro" id="IPR001763">
    <property type="entry name" value="Rhodanese-like_dom"/>
</dbReference>
<dbReference type="PANTHER" id="PTHR43855:SF1">
    <property type="entry name" value="THIOSULFATE SULFURTRANSFERASE"/>
    <property type="match status" value="1"/>
</dbReference>
<keyword evidence="1" id="KW-0677">Repeat</keyword>
<keyword evidence="2" id="KW-0472">Membrane</keyword>
<accession>A0A2N1PND0</accession>
<dbReference type="SUPFAM" id="SSF52821">
    <property type="entry name" value="Rhodanese/Cell cycle control phosphatase"/>
    <property type="match status" value="3"/>
</dbReference>
<dbReference type="Pfam" id="PF04143">
    <property type="entry name" value="Sulf_transp"/>
    <property type="match status" value="1"/>
</dbReference>
<dbReference type="EMBL" id="PGXC01000012">
    <property type="protein sequence ID" value="PKK89772.1"/>
    <property type="molecule type" value="Genomic_DNA"/>
</dbReference>
<sequence length="711" mass="78170">MALHGFSGGSGMIETYFSTDSLSSPNALLWSLILGLIFGFILERAGFASSRRLSGIFYFKDMSVLKVMFTAVLICAAGLSIFRATGMITAETLYLLPTILAPQILGGFLFGIGFVMSGWCPGTAAVGFATGSIDSVVFLVGAFIGGLFFNEIYPSLTYIRSLGNYQTSTIHEFLGMTQQAFLILFTMAGIMAFWISEIVENKSAGKPAQYGLNSNRSLKLLSILLLFLAIANIALVKNHDNPDNPTPASAEIQSDNSSELNENSLLKAIDSGLDHISPSELAENMMNAKPMLLIDLRDSNEFNSYHIPGAVNLRPDKVEQHLRETAINSDSLIVLYSNGMVHPAQTRDSLSRRGFSNLKILTDGLQGFLKECLMPSSLRKTPVTDEERIKIDKWRKFFSGPRIQNIQPDSSSIHSPDAPSKAASVNILLTPPTHPGVSFPLTEPSLIDAEWLARHLEMKNITILDLRPQPDYNSGHIPGSLSLNPENLRSNIQGVPASLLPAKSISLLLSYMGISDQSNIILIHGGKVQDSTLMAIALERVGHIRYAILDGGYQAWIANSGKTDKIVPQVESTEYTIKNESDQFTVRRLEVSEISRKGYLIDARPRDYYMGEKSEEARAGHIPGAVNRPYSNDTQTINGAVYFKPATELSKTYTDVEKAVAGNMNTAVYCRTGHQASQSWFILTRLLSLKNIKWYDGSWTDWAADPELKTE</sequence>
<organism evidence="4 5">
    <name type="scientific">Candidatus Wallbacteria bacterium HGW-Wallbacteria-1</name>
    <dbReference type="NCBI Taxonomy" id="2013854"/>
    <lineage>
        <taxon>Bacteria</taxon>
        <taxon>Candidatus Walliibacteriota</taxon>
    </lineage>
</organism>
<dbReference type="InterPro" id="IPR001307">
    <property type="entry name" value="Thiosulphate_STrfase_CS"/>
</dbReference>
<feature type="transmembrane region" description="Helical" evidence="2">
    <location>
        <begin position="104"/>
        <end position="129"/>
    </location>
</feature>
<keyword evidence="2" id="KW-1133">Transmembrane helix</keyword>
<reference evidence="4 5" key="1">
    <citation type="journal article" date="2017" name="ISME J.">
        <title>Potential for microbial H2 and metal transformations associated with novel bacteria and archaea in deep terrestrial subsurface sediments.</title>
        <authorList>
            <person name="Hernsdorf A.W."/>
            <person name="Amano Y."/>
            <person name="Miyakawa K."/>
            <person name="Ise K."/>
            <person name="Suzuki Y."/>
            <person name="Anantharaman K."/>
            <person name="Probst A."/>
            <person name="Burstein D."/>
            <person name="Thomas B.C."/>
            <person name="Banfield J.F."/>
        </authorList>
    </citation>
    <scope>NUCLEOTIDE SEQUENCE [LARGE SCALE GENOMIC DNA]</scope>
    <source>
        <strain evidence="4">HGW-Wallbacteria-1</strain>
    </source>
</reference>
<protein>
    <submittedName>
        <fullName evidence="4">Sulfurtransferase</fullName>
    </submittedName>
</protein>
<keyword evidence="4" id="KW-0808">Transferase</keyword>
<feature type="domain" description="Rhodanese" evidence="3">
    <location>
        <begin position="287"/>
        <end position="377"/>
    </location>
</feature>
<feature type="domain" description="Rhodanese" evidence="3">
    <location>
        <begin position="457"/>
        <end position="565"/>
    </location>
</feature>
<feature type="transmembrane region" description="Helical" evidence="2">
    <location>
        <begin position="136"/>
        <end position="156"/>
    </location>
</feature>
<dbReference type="Gene3D" id="3.40.250.10">
    <property type="entry name" value="Rhodanese-like domain"/>
    <property type="match status" value="3"/>
</dbReference>
<dbReference type="InterPro" id="IPR036873">
    <property type="entry name" value="Rhodanese-like_dom_sf"/>
</dbReference>
<feature type="transmembrane region" description="Helical" evidence="2">
    <location>
        <begin position="27"/>
        <end position="43"/>
    </location>
</feature>
<evidence type="ECO:0000256" key="1">
    <source>
        <dbReference type="ARBA" id="ARBA00022737"/>
    </source>
</evidence>
<dbReference type="CDD" id="cd01449">
    <property type="entry name" value="TST_Repeat_2"/>
    <property type="match status" value="1"/>
</dbReference>
<feature type="transmembrane region" description="Helical" evidence="2">
    <location>
        <begin position="64"/>
        <end position="84"/>
    </location>
</feature>
<dbReference type="PROSITE" id="PS50206">
    <property type="entry name" value="RHODANESE_3"/>
    <property type="match status" value="3"/>
</dbReference>
<dbReference type="Pfam" id="PF00581">
    <property type="entry name" value="Rhodanese"/>
    <property type="match status" value="3"/>
</dbReference>
<feature type="transmembrane region" description="Helical" evidence="2">
    <location>
        <begin position="176"/>
        <end position="196"/>
    </location>
</feature>
<dbReference type="PANTHER" id="PTHR43855">
    <property type="entry name" value="THIOSULFATE SULFURTRANSFERASE"/>
    <property type="match status" value="1"/>
</dbReference>
<evidence type="ECO:0000256" key="2">
    <source>
        <dbReference type="SAM" id="Phobius"/>
    </source>
</evidence>
<dbReference type="Proteomes" id="UP000233256">
    <property type="component" value="Unassembled WGS sequence"/>
</dbReference>
<feature type="transmembrane region" description="Helical" evidence="2">
    <location>
        <begin position="217"/>
        <end position="236"/>
    </location>
</feature>
<dbReference type="PROSITE" id="PS00380">
    <property type="entry name" value="RHODANESE_1"/>
    <property type="match status" value="1"/>
</dbReference>
<proteinExistence type="predicted"/>
<keyword evidence="2" id="KW-0812">Transmembrane</keyword>
<dbReference type="GO" id="GO:0004792">
    <property type="term" value="F:thiosulfate-cyanide sulfurtransferase activity"/>
    <property type="evidence" value="ECO:0007669"/>
    <property type="project" value="InterPro"/>
</dbReference>
<dbReference type="InterPro" id="IPR007272">
    <property type="entry name" value="Sulf_transp_TsuA/YedE"/>
</dbReference>
<gene>
    <name evidence="4" type="ORF">CVV64_12665</name>
</gene>
<evidence type="ECO:0000313" key="5">
    <source>
        <dbReference type="Proteomes" id="UP000233256"/>
    </source>
</evidence>
<comment type="caution">
    <text evidence="4">The sequence shown here is derived from an EMBL/GenBank/DDBJ whole genome shotgun (WGS) entry which is preliminary data.</text>
</comment>
<feature type="domain" description="Rhodanese" evidence="3">
    <location>
        <begin position="594"/>
        <end position="711"/>
    </location>
</feature>
<evidence type="ECO:0000313" key="4">
    <source>
        <dbReference type="EMBL" id="PKK89772.1"/>
    </source>
</evidence>
<dbReference type="CDD" id="cd00158">
    <property type="entry name" value="RHOD"/>
    <property type="match status" value="1"/>
</dbReference>
<dbReference type="SMART" id="SM00450">
    <property type="entry name" value="RHOD"/>
    <property type="match status" value="3"/>
</dbReference>